<dbReference type="GO" id="GO:0016020">
    <property type="term" value="C:membrane"/>
    <property type="evidence" value="ECO:0007669"/>
    <property type="project" value="UniProtKB-SubCell"/>
</dbReference>
<feature type="domain" description="Cation-transporting P-type ATPase C-terminal" evidence="9">
    <location>
        <begin position="39"/>
        <end position="217"/>
    </location>
</feature>
<dbReference type="PANTHER" id="PTHR45630">
    <property type="entry name" value="CATION-TRANSPORTING ATPASE-RELATED"/>
    <property type="match status" value="1"/>
</dbReference>
<evidence type="ECO:0000256" key="8">
    <source>
        <dbReference type="SAM" id="Phobius"/>
    </source>
</evidence>
<gene>
    <name evidence="10" type="ORF">BaRGS_00006949</name>
</gene>
<dbReference type="Gene3D" id="1.20.1110.10">
    <property type="entry name" value="Calcium-transporting ATPase, transmembrane domain"/>
    <property type="match status" value="1"/>
</dbReference>
<reference evidence="10 11" key="1">
    <citation type="journal article" date="2023" name="Sci. Data">
        <title>Genome assembly of the Korean intertidal mud-creeper Batillaria attramentaria.</title>
        <authorList>
            <person name="Patra A.K."/>
            <person name="Ho P.T."/>
            <person name="Jun S."/>
            <person name="Lee S.J."/>
            <person name="Kim Y."/>
            <person name="Won Y.J."/>
        </authorList>
    </citation>
    <scope>NUCLEOTIDE SEQUENCE [LARGE SCALE GENOMIC DNA]</scope>
    <source>
        <strain evidence="10">Wonlab-2016</strain>
    </source>
</reference>
<keyword evidence="5" id="KW-0067">ATP-binding</keyword>
<dbReference type="InterPro" id="IPR006544">
    <property type="entry name" value="P-type_TPase_V"/>
</dbReference>
<organism evidence="10 11">
    <name type="scientific">Batillaria attramentaria</name>
    <dbReference type="NCBI Taxonomy" id="370345"/>
    <lineage>
        <taxon>Eukaryota</taxon>
        <taxon>Metazoa</taxon>
        <taxon>Spiralia</taxon>
        <taxon>Lophotrochozoa</taxon>
        <taxon>Mollusca</taxon>
        <taxon>Gastropoda</taxon>
        <taxon>Caenogastropoda</taxon>
        <taxon>Sorbeoconcha</taxon>
        <taxon>Cerithioidea</taxon>
        <taxon>Batillariidae</taxon>
        <taxon>Batillaria</taxon>
    </lineage>
</organism>
<evidence type="ECO:0000256" key="3">
    <source>
        <dbReference type="ARBA" id="ARBA00022723"/>
    </source>
</evidence>
<keyword evidence="3" id="KW-0479">Metal-binding</keyword>
<proteinExistence type="predicted"/>
<keyword evidence="2" id="KW-0597">Phosphoprotein</keyword>
<keyword evidence="8" id="KW-0472">Membrane</keyword>
<evidence type="ECO:0000313" key="11">
    <source>
        <dbReference type="Proteomes" id="UP001519460"/>
    </source>
</evidence>
<dbReference type="SUPFAM" id="SSF81665">
    <property type="entry name" value="Calcium ATPase, transmembrane domain M"/>
    <property type="match status" value="1"/>
</dbReference>
<keyword evidence="8" id="KW-0812">Transmembrane</keyword>
<keyword evidence="6" id="KW-0460">Magnesium</keyword>
<sequence length="276" mass="31260">MREGRAALVTSFGCFKYMALYSFIQFISVLILYTFQTNLSDLEFLYIDLIITTTIAVLLGYTGAYEKLVRKKPPDSLVKLSNIMSILVQVLVTAAFQLGVLFYLRDQPFYQNEDEPLLETDTWESTVIFLSSSFMYIAVAISFSKGPPFRKPIYTNVPFLIAIILLFLFSTMMLLLPQAPVEDFIGMKPLHSVSFAFRVTIFAMSTGFLIMSGLMEWLFVDSGLMKCLYRKLQRKTPSRYKVIQDQIASTDWPPTGTTSFADVSNDVSISMSSADH</sequence>
<accession>A0ABD0LQU7</accession>
<evidence type="ECO:0000313" key="10">
    <source>
        <dbReference type="EMBL" id="KAK7501863.1"/>
    </source>
</evidence>
<evidence type="ECO:0000256" key="5">
    <source>
        <dbReference type="ARBA" id="ARBA00022840"/>
    </source>
</evidence>
<feature type="transmembrane region" description="Helical" evidence="8">
    <location>
        <begin position="86"/>
        <end position="105"/>
    </location>
</feature>
<evidence type="ECO:0000256" key="6">
    <source>
        <dbReference type="ARBA" id="ARBA00022842"/>
    </source>
</evidence>
<dbReference type="EMBL" id="JACVVK020000029">
    <property type="protein sequence ID" value="KAK7501863.1"/>
    <property type="molecule type" value="Genomic_DNA"/>
</dbReference>
<dbReference type="GO" id="GO:0046872">
    <property type="term" value="F:metal ion binding"/>
    <property type="evidence" value="ECO:0007669"/>
    <property type="project" value="UniProtKB-KW"/>
</dbReference>
<dbReference type="GO" id="GO:0005524">
    <property type="term" value="F:ATP binding"/>
    <property type="evidence" value="ECO:0007669"/>
    <property type="project" value="UniProtKB-KW"/>
</dbReference>
<dbReference type="InterPro" id="IPR023298">
    <property type="entry name" value="ATPase_P-typ_TM_dom_sf"/>
</dbReference>
<protein>
    <recommendedName>
        <fullName evidence="9">Cation-transporting P-type ATPase C-terminal domain-containing protein</fullName>
    </recommendedName>
</protein>
<dbReference type="PANTHER" id="PTHR45630:SF8">
    <property type="entry name" value="CATION-TRANSPORTING ATPASE"/>
    <property type="match status" value="1"/>
</dbReference>
<keyword evidence="11" id="KW-1185">Reference proteome</keyword>
<feature type="transmembrane region" description="Helical" evidence="8">
    <location>
        <begin position="156"/>
        <end position="175"/>
    </location>
</feature>
<evidence type="ECO:0000256" key="2">
    <source>
        <dbReference type="ARBA" id="ARBA00022553"/>
    </source>
</evidence>
<comment type="caution">
    <text evidence="10">The sequence shown here is derived from an EMBL/GenBank/DDBJ whole genome shotgun (WGS) entry which is preliminary data.</text>
</comment>
<evidence type="ECO:0000256" key="4">
    <source>
        <dbReference type="ARBA" id="ARBA00022741"/>
    </source>
</evidence>
<comment type="subcellular location">
    <subcellularLocation>
        <location evidence="1">Membrane</location>
        <topology evidence="1">Multi-pass membrane protein</topology>
    </subcellularLocation>
</comment>
<keyword evidence="8" id="KW-1133">Transmembrane helix</keyword>
<dbReference type="InterPro" id="IPR006068">
    <property type="entry name" value="ATPase_P-typ_cation-transptr_C"/>
</dbReference>
<feature type="transmembrane region" description="Helical" evidence="8">
    <location>
        <begin position="45"/>
        <end position="65"/>
    </location>
</feature>
<keyword evidence="7" id="KW-1278">Translocase</keyword>
<feature type="transmembrane region" description="Helical" evidence="8">
    <location>
        <begin position="12"/>
        <end position="33"/>
    </location>
</feature>
<evidence type="ECO:0000256" key="7">
    <source>
        <dbReference type="ARBA" id="ARBA00022967"/>
    </source>
</evidence>
<feature type="transmembrane region" description="Helical" evidence="8">
    <location>
        <begin position="125"/>
        <end position="144"/>
    </location>
</feature>
<dbReference type="Proteomes" id="UP001519460">
    <property type="component" value="Unassembled WGS sequence"/>
</dbReference>
<keyword evidence="4" id="KW-0547">Nucleotide-binding</keyword>
<name>A0ABD0LQU7_9CAEN</name>
<dbReference type="Pfam" id="PF00689">
    <property type="entry name" value="Cation_ATPase_C"/>
    <property type="match status" value="1"/>
</dbReference>
<evidence type="ECO:0000256" key="1">
    <source>
        <dbReference type="ARBA" id="ARBA00004141"/>
    </source>
</evidence>
<evidence type="ECO:0000259" key="9">
    <source>
        <dbReference type="Pfam" id="PF00689"/>
    </source>
</evidence>
<feature type="transmembrane region" description="Helical" evidence="8">
    <location>
        <begin position="195"/>
        <end position="220"/>
    </location>
</feature>
<dbReference type="AlphaFoldDB" id="A0ABD0LQU7"/>